<dbReference type="AlphaFoldDB" id="A0AAQ3WQP2"/>
<organism evidence="1 2">
    <name type="scientific">Paspalum notatum var. saurae</name>
    <dbReference type="NCBI Taxonomy" id="547442"/>
    <lineage>
        <taxon>Eukaryota</taxon>
        <taxon>Viridiplantae</taxon>
        <taxon>Streptophyta</taxon>
        <taxon>Embryophyta</taxon>
        <taxon>Tracheophyta</taxon>
        <taxon>Spermatophyta</taxon>
        <taxon>Magnoliopsida</taxon>
        <taxon>Liliopsida</taxon>
        <taxon>Poales</taxon>
        <taxon>Poaceae</taxon>
        <taxon>PACMAD clade</taxon>
        <taxon>Panicoideae</taxon>
        <taxon>Andropogonodae</taxon>
        <taxon>Paspaleae</taxon>
        <taxon>Paspalinae</taxon>
        <taxon>Paspalum</taxon>
    </lineage>
</organism>
<gene>
    <name evidence="1" type="ORF">U9M48_019366</name>
</gene>
<accession>A0AAQ3WQP2</accession>
<sequence length="161" mass="17766">MADLFTLVSKCSSYVADGQHAALDQHLATSLVQLPEACDACAQLRDIVDVYERAVVIVVALEHHRAAPADGHCRAIPELDGARDASVELGEVFRHPVMWLLAPESRYHFLCSVSALSFSPRSTCARLVDVELLPPRLGLHLLESADLRHEQRTPVVFFLLC</sequence>
<evidence type="ECO:0000313" key="1">
    <source>
        <dbReference type="EMBL" id="WVZ70723.1"/>
    </source>
</evidence>
<protein>
    <submittedName>
        <fullName evidence="1">Uncharacterized protein</fullName>
    </submittedName>
</protein>
<name>A0AAQ3WQP2_PASNO</name>
<proteinExistence type="predicted"/>
<dbReference type="EMBL" id="CP144748">
    <property type="protein sequence ID" value="WVZ70723.1"/>
    <property type="molecule type" value="Genomic_DNA"/>
</dbReference>
<evidence type="ECO:0000313" key="2">
    <source>
        <dbReference type="Proteomes" id="UP001341281"/>
    </source>
</evidence>
<reference evidence="1 2" key="1">
    <citation type="submission" date="2024-02" db="EMBL/GenBank/DDBJ databases">
        <title>High-quality chromosome-scale genome assembly of Pensacola bahiagrass (Paspalum notatum Flugge var. saurae).</title>
        <authorList>
            <person name="Vega J.M."/>
            <person name="Podio M."/>
            <person name="Orjuela J."/>
            <person name="Siena L.A."/>
            <person name="Pessino S.C."/>
            <person name="Combes M.C."/>
            <person name="Mariac C."/>
            <person name="Albertini E."/>
            <person name="Pupilli F."/>
            <person name="Ortiz J.P.A."/>
            <person name="Leblanc O."/>
        </authorList>
    </citation>
    <scope>NUCLEOTIDE SEQUENCE [LARGE SCALE GENOMIC DNA]</scope>
    <source>
        <strain evidence="1">R1</strain>
        <tissue evidence="1">Leaf</tissue>
    </source>
</reference>
<dbReference type="Proteomes" id="UP001341281">
    <property type="component" value="Chromosome 04"/>
</dbReference>
<keyword evidence="2" id="KW-1185">Reference proteome</keyword>